<feature type="region of interest" description="Disordered" evidence="1">
    <location>
        <begin position="343"/>
        <end position="400"/>
    </location>
</feature>
<dbReference type="Proteomes" id="UP000800036">
    <property type="component" value="Unassembled WGS sequence"/>
</dbReference>
<evidence type="ECO:0000313" key="3">
    <source>
        <dbReference type="Proteomes" id="UP000800036"/>
    </source>
</evidence>
<evidence type="ECO:0000313" key="2">
    <source>
        <dbReference type="EMBL" id="KAF1966875.1"/>
    </source>
</evidence>
<proteinExistence type="predicted"/>
<organism evidence="2 3">
    <name type="scientific">Bimuria novae-zelandiae CBS 107.79</name>
    <dbReference type="NCBI Taxonomy" id="1447943"/>
    <lineage>
        <taxon>Eukaryota</taxon>
        <taxon>Fungi</taxon>
        <taxon>Dikarya</taxon>
        <taxon>Ascomycota</taxon>
        <taxon>Pezizomycotina</taxon>
        <taxon>Dothideomycetes</taxon>
        <taxon>Pleosporomycetidae</taxon>
        <taxon>Pleosporales</taxon>
        <taxon>Massarineae</taxon>
        <taxon>Didymosphaeriaceae</taxon>
        <taxon>Bimuria</taxon>
    </lineage>
</organism>
<dbReference type="EMBL" id="ML976740">
    <property type="protein sequence ID" value="KAF1966875.1"/>
    <property type="molecule type" value="Genomic_DNA"/>
</dbReference>
<feature type="compositionally biased region" description="Low complexity" evidence="1">
    <location>
        <begin position="155"/>
        <end position="166"/>
    </location>
</feature>
<feature type="compositionally biased region" description="Basic and acidic residues" evidence="1">
    <location>
        <begin position="251"/>
        <end position="260"/>
    </location>
</feature>
<feature type="compositionally biased region" description="Polar residues" evidence="1">
    <location>
        <begin position="261"/>
        <end position="278"/>
    </location>
</feature>
<name>A0A6A5UPT3_9PLEO</name>
<dbReference type="OrthoDB" id="3795884at2759"/>
<accession>A0A6A5UPT3</accession>
<reference evidence="2" key="1">
    <citation type="journal article" date="2020" name="Stud. Mycol.">
        <title>101 Dothideomycetes genomes: a test case for predicting lifestyles and emergence of pathogens.</title>
        <authorList>
            <person name="Haridas S."/>
            <person name="Albert R."/>
            <person name="Binder M."/>
            <person name="Bloem J."/>
            <person name="Labutti K."/>
            <person name="Salamov A."/>
            <person name="Andreopoulos B."/>
            <person name="Baker S."/>
            <person name="Barry K."/>
            <person name="Bills G."/>
            <person name="Bluhm B."/>
            <person name="Cannon C."/>
            <person name="Castanera R."/>
            <person name="Culley D."/>
            <person name="Daum C."/>
            <person name="Ezra D."/>
            <person name="Gonzalez J."/>
            <person name="Henrissat B."/>
            <person name="Kuo A."/>
            <person name="Liang C."/>
            <person name="Lipzen A."/>
            <person name="Lutzoni F."/>
            <person name="Magnuson J."/>
            <person name="Mondo S."/>
            <person name="Nolan M."/>
            <person name="Ohm R."/>
            <person name="Pangilinan J."/>
            <person name="Park H.-J."/>
            <person name="Ramirez L."/>
            <person name="Alfaro M."/>
            <person name="Sun H."/>
            <person name="Tritt A."/>
            <person name="Yoshinaga Y."/>
            <person name="Zwiers L.-H."/>
            <person name="Turgeon B."/>
            <person name="Goodwin S."/>
            <person name="Spatafora J."/>
            <person name="Crous P."/>
            <person name="Grigoriev I."/>
        </authorList>
    </citation>
    <scope>NUCLEOTIDE SEQUENCE</scope>
    <source>
        <strain evidence="2">CBS 107.79</strain>
    </source>
</reference>
<sequence length="427" mass="46657">MCIIIPIDHASCAHTVALWQHCANAPRSMFGHKPCPHIRQHGRPILTRKLCHNCGGPRYFARRGGLAARGSGSSVLGELKEQKEDHGDQYDSGYQSDLIPEVDEDADDDDISLSPRQAVASTNWRAFSRQRSSNIPRSSSQKSNWRPNLKRDLSESSCSTSSISSSRCQSIDSTISRFDDENTQSFQAQLSSYNTRRLTQFLAPVIRSPSPRRKGSTLLHPSSPPLEPTEGLLRGSIISYQDLTPPATPPERPEPPKRQESTLLRPSSPQLRPTSNSPEDVGFLFNLSPSGLAASPPTLEPTPASAPVRPGFPRKNSTLLHPSPPNDEVPGPFTVPAKTIISLPPTPQTTPTAGCFKRCPSAARSTPSDDDLVLHSSHSDAEYDTEDDQSVAGSARHSSSLRTARIGRTVRASRIYFHGAQLRILQD</sequence>
<feature type="region of interest" description="Disordered" evidence="1">
    <location>
        <begin position="204"/>
        <end position="328"/>
    </location>
</feature>
<feature type="region of interest" description="Disordered" evidence="1">
    <location>
        <begin position="127"/>
        <end position="166"/>
    </location>
</feature>
<gene>
    <name evidence="2" type="ORF">BU23DRAFT_573694</name>
</gene>
<keyword evidence="3" id="KW-1185">Reference proteome</keyword>
<feature type="compositionally biased region" description="Polar residues" evidence="1">
    <location>
        <begin position="127"/>
        <end position="146"/>
    </location>
</feature>
<protein>
    <submittedName>
        <fullName evidence="2">Uncharacterized protein</fullName>
    </submittedName>
</protein>
<dbReference type="AlphaFoldDB" id="A0A6A5UPT3"/>
<evidence type="ECO:0000256" key="1">
    <source>
        <dbReference type="SAM" id="MobiDB-lite"/>
    </source>
</evidence>